<proteinExistence type="predicted"/>
<dbReference type="PANTHER" id="PTHR47074">
    <property type="entry name" value="BNAC02G40300D PROTEIN"/>
    <property type="match status" value="1"/>
</dbReference>
<dbReference type="EMBL" id="JABEZZ010000003">
    <property type="protein sequence ID" value="MBA0582511.1"/>
    <property type="molecule type" value="Genomic_DNA"/>
</dbReference>
<evidence type="ECO:0000313" key="3">
    <source>
        <dbReference type="Proteomes" id="UP000593578"/>
    </source>
</evidence>
<dbReference type="GO" id="GO:0003676">
    <property type="term" value="F:nucleic acid binding"/>
    <property type="evidence" value="ECO:0007669"/>
    <property type="project" value="InterPro"/>
</dbReference>
<comment type="caution">
    <text evidence="2">The sequence shown here is derived from an EMBL/GenBank/DDBJ whole genome shotgun (WGS) entry which is preliminary data.</text>
</comment>
<dbReference type="PANTHER" id="PTHR47074:SF61">
    <property type="entry name" value="RNASE H TYPE-1 DOMAIN-CONTAINING PROTEIN"/>
    <property type="match status" value="1"/>
</dbReference>
<organism evidence="2 3">
    <name type="scientific">Gossypium raimondii</name>
    <name type="common">Peruvian cotton</name>
    <name type="synonym">Gossypium klotzschianum subsp. raimondii</name>
    <dbReference type="NCBI Taxonomy" id="29730"/>
    <lineage>
        <taxon>Eukaryota</taxon>
        <taxon>Viridiplantae</taxon>
        <taxon>Streptophyta</taxon>
        <taxon>Embryophyta</taxon>
        <taxon>Tracheophyta</taxon>
        <taxon>Spermatophyta</taxon>
        <taxon>Magnoliopsida</taxon>
        <taxon>eudicotyledons</taxon>
        <taxon>Gunneridae</taxon>
        <taxon>Pentapetalae</taxon>
        <taxon>rosids</taxon>
        <taxon>malvids</taxon>
        <taxon>Malvales</taxon>
        <taxon>Malvaceae</taxon>
        <taxon>Malvoideae</taxon>
        <taxon>Gossypium</taxon>
    </lineage>
</organism>
<dbReference type="Pfam" id="PF13456">
    <property type="entry name" value="RVT_3"/>
    <property type="match status" value="1"/>
</dbReference>
<evidence type="ECO:0000259" key="1">
    <source>
        <dbReference type="Pfam" id="PF13456"/>
    </source>
</evidence>
<dbReference type="InterPro" id="IPR052929">
    <property type="entry name" value="RNase_H-like_EbsB-rel"/>
</dbReference>
<dbReference type="CDD" id="cd06222">
    <property type="entry name" value="RNase_H_like"/>
    <property type="match status" value="1"/>
</dbReference>
<accession>A0A7J8NZR3</accession>
<name>A0A7J8NZR3_GOSRA</name>
<dbReference type="AlphaFoldDB" id="A0A7J8NZR3"/>
<protein>
    <recommendedName>
        <fullName evidence="1">RNase H type-1 domain-containing protein</fullName>
    </recommendedName>
</protein>
<dbReference type="InterPro" id="IPR002156">
    <property type="entry name" value="RNaseH_domain"/>
</dbReference>
<dbReference type="GO" id="GO:0004523">
    <property type="term" value="F:RNA-DNA hybrid ribonuclease activity"/>
    <property type="evidence" value="ECO:0007669"/>
    <property type="project" value="InterPro"/>
</dbReference>
<feature type="domain" description="RNase H type-1" evidence="1">
    <location>
        <begin position="19"/>
        <end position="136"/>
    </location>
</feature>
<evidence type="ECO:0000313" key="2">
    <source>
        <dbReference type="EMBL" id="MBA0582511.1"/>
    </source>
</evidence>
<sequence length="195" mass="21834">MVRWALPSPYWVKVNVGVGYSISNQKAVSDIIIPVEMGQIIGSSFRIHNLFNLMFMAEAVAVLRGLQFAQEIGFLHVFLEIDSRAVILKLQGGNIIAHAMVAEGLKNTKDWFWVEVARFNFIVKGGNTTAHAMAAEGLKSRKDQFWVEDAPLGVIDLAASDRRFIEPPRASVYLGFVLWIEDLIYLSKDNLKLPS</sequence>
<reference evidence="2 3" key="1">
    <citation type="journal article" date="2019" name="Genome Biol. Evol.">
        <title>Insights into the evolution of the New World diploid cottons (Gossypium, subgenus Houzingenia) based on genome sequencing.</title>
        <authorList>
            <person name="Grover C.E."/>
            <person name="Arick M.A. 2nd"/>
            <person name="Thrash A."/>
            <person name="Conover J.L."/>
            <person name="Sanders W.S."/>
            <person name="Peterson D.G."/>
            <person name="Frelichowski J.E."/>
            <person name="Scheffler J.A."/>
            <person name="Scheffler B.E."/>
            <person name="Wendel J.F."/>
        </authorList>
    </citation>
    <scope>NUCLEOTIDE SEQUENCE [LARGE SCALE GENOMIC DNA]</scope>
    <source>
        <strain evidence="2">8</strain>
        <tissue evidence="2">Leaf</tissue>
    </source>
</reference>
<dbReference type="Gene3D" id="3.30.420.10">
    <property type="entry name" value="Ribonuclease H-like superfamily/Ribonuclease H"/>
    <property type="match status" value="1"/>
</dbReference>
<gene>
    <name evidence="2" type="ORF">Gorai_024655</name>
</gene>
<dbReference type="InterPro" id="IPR044730">
    <property type="entry name" value="RNase_H-like_dom_plant"/>
</dbReference>
<dbReference type="InterPro" id="IPR036397">
    <property type="entry name" value="RNaseH_sf"/>
</dbReference>
<dbReference type="Proteomes" id="UP000593578">
    <property type="component" value="Unassembled WGS sequence"/>
</dbReference>